<comment type="caution">
    <text evidence="3">The sequence shown here is derived from an EMBL/GenBank/DDBJ whole genome shotgun (WGS) entry which is preliminary data.</text>
</comment>
<accession>A0A7C8JK59</accession>
<organism evidence="3 4">
    <name type="scientific">Orbilia oligospora</name>
    <name type="common">Nematode-trapping fungus</name>
    <name type="synonym">Arthrobotrys oligospora</name>
    <dbReference type="NCBI Taxonomy" id="2813651"/>
    <lineage>
        <taxon>Eukaryota</taxon>
        <taxon>Fungi</taxon>
        <taxon>Dikarya</taxon>
        <taxon>Ascomycota</taxon>
        <taxon>Pezizomycotina</taxon>
        <taxon>Orbiliomycetes</taxon>
        <taxon>Orbiliales</taxon>
        <taxon>Orbiliaceae</taxon>
        <taxon>Orbilia</taxon>
    </lineage>
</organism>
<dbReference type="InterPro" id="IPR049192">
    <property type="entry name" value="DUF4246_C"/>
</dbReference>
<dbReference type="InterPro" id="IPR049207">
    <property type="entry name" value="DUF4246_N"/>
</dbReference>
<dbReference type="Proteomes" id="UP000480548">
    <property type="component" value="Unassembled WGS sequence"/>
</dbReference>
<evidence type="ECO:0000259" key="1">
    <source>
        <dbReference type="Pfam" id="PF14033"/>
    </source>
</evidence>
<protein>
    <submittedName>
        <fullName evidence="3">Uncharacterized protein</fullName>
    </submittedName>
</protein>
<sequence length="604" mass="69876">MAGGLTTVTGRSIEEGLYPHPTETVAEPLFYREQYLRKFSASIREETDWTEKIGDRRFIAAKLREAASADSLVSGKRIYVWDKEDVDFVYQELVTKYKPYVEECKESRVQPSIDGVWRIDGFANENLRRDLIKAAVTLEDDPQKKWHPESNQQLLDLIHPSWWPIIYNRSKNINGEIIKPPIVANHDSSWDDKYTYSEKFCWLPSEFEISSDGKTRIMSYINNLALLEQTKTFYPILEDIFSKFVPLFNHVLADLRREIYDLARVQELERRERKKHTETVLEDAYTNTLEKLFTQFEKGERLTADLTDEVREPQSILKPVVTSNPFGKQVRISNRAKLTGSTWEPPTQSLLQYVKLQGTTVNVIFKMATIVLTPEKPQWGGGPWHIEALKNERIIATGIYYYDQENITASSLGFRRAHGRIRLRRDEEAEISQMHNTNIKEGGPIAQEIGSIATKCNRAVVFPNIFQHRIEPFELIDNTKKGYRRILAFFLCDPSGKHEIPTTKTVPAQQPDVQEAIVKMLCKTGAGKLPVELFQMITKNMPPAISREEAERYKTELMEERTKFRENIGAVTGMRARLRRYLEDIFYIVQPAKTHIIFTVQSSD</sequence>
<proteinExistence type="predicted"/>
<dbReference type="AlphaFoldDB" id="A0A7C8JK59"/>
<dbReference type="PANTHER" id="PTHR33119:SF1">
    <property type="entry name" value="FE2OG DIOXYGENASE DOMAIN-CONTAINING PROTEIN"/>
    <property type="match status" value="1"/>
</dbReference>
<evidence type="ECO:0000313" key="3">
    <source>
        <dbReference type="EMBL" id="KAF3129032.1"/>
    </source>
</evidence>
<name>A0A7C8JK59_ORBOL</name>
<dbReference type="EMBL" id="WIQZ01000065">
    <property type="protein sequence ID" value="KAF3129032.1"/>
    <property type="molecule type" value="Genomic_DNA"/>
</dbReference>
<feature type="domain" description="DUF4246" evidence="1">
    <location>
        <begin position="84"/>
        <end position="513"/>
    </location>
</feature>
<evidence type="ECO:0000313" key="4">
    <source>
        <dbReference type="Proteomes" id="UP000480548"/>
    </source>
</evidence>
<evidence type="ECO:0000259" key="2">
    <source>
        <dbReference type="Pfam" id="PF21666"/>
    </source>
</evidence>
<dbReference type="PANTHER" id="PTHR33119">
    <property type="entry name" value="IFI3P"/>
    <property type="match status" value="1"/>
</dbReference>
<gene>
    <name evidence="3" type="ORF">TWF703_009062</name>
</gene>
<dbReference type="Pfam" id="PF14033">
    <property type="entry name" value="DUF4246"/>
    <property type="match status" value="1"/>
</dbReference>
<reference evidence="3 4" key="1">
    <citation type="submission" date="2019-06" db="EMBL/GenBank/DDBJ databases">
        <authorList>
            <person name="Palmer J.M."/>
        </authorList>
    </citation>
    <scope>NUCLEOTIDE SEQUENCE [LARGE SCALE GENOMIC DNA]</scope>
    <source>
        <strain evidence="3 4">TWF703</strain>
    </source>
</reference>
<dbReference type="Pfam" id="PF21666">
    <property type="entry name" value="DUF4246_N"/>
    <property type="match status" value="1"/>
</dbReference>
<dbReference type="InterPro" id="IPR025340">
    <property type="entry name" value="DUF4246"/>
</dbReference>
<feature type="domain" description="DUF4246" evidence="2">
    <location>
        <begin position="14"/>
        <end position="61"/>
    </location>
</feature>